<protein>
    <submittedName>
        <fullName evidence="2">Mobilization protein BmgA</fullName>
    </submittedName>
</protein>
<evidence type="ECO:0000259" key="1">
    <source>
        <dbReference type="Pfam" id="PF03432"/>
    </source>
</evidence>
<dbReference type="OrthoDB" id="3035232at2"/>
<reference evidence="2 3" key="1">
    <citation type="journal article" date="2013" name="Appl. Environ. Microbiol.">
        <title>The genome of the alga-associated marine flavobacterium Formosa agariphila KMM 3901T reveals a broad potential for degradation of algal polysaccharides.</title>
        <authorList>
            <person name="Mann A.J."/>
            <person name="Hahnke R.L."/>
            <person name="Huang S."/>
            <person name="Werner J."/>
            <person name="Xing P."/>
            <person name="Barbeyron T."/>
            <person name="Huettel B."/>
            <person name="Stueber K."/>
            <person name="Reinhardt R."/>
            <person name="Harder J."/>
            <person name="Gloeckner F.O."/>
            <person name="Amann R.I."/>
            <person name="Teeling H."/>
        </authorList>
    </citation>
    <scope>NUCLEOTIDE SEQUENCE [LARGE SCALE GENOMIC DNA]</scope>
    <source>
        <strain evidence="3">DSM 15362 / KCTC 12365 / LMG 23005 / KMM 3901</strain>
    </source>
</reference>
<dbReference type="AlphaFoldDB" id="T2KMG0"/>
<sequence>MIGKATAISSTKAAIGYGNDHEKGAETVYTHLITGEHPDEIAKEFRAIQSLNDNCQRNTFSFVLSPTIEDGKTLDNKALGNIASKFLEDMKLADRQAIAFVHHDKAHKHIHLYVNRIDLNGKAYNDSFIGKRSQIAAERVAKDLGMQTVKDIRQQRLLQLKSIRTEIKTLHSEVLLKHKPKSIDSYMKLMQEKGVNVIPYINKSNQLQGFRFEFKCYNLKASEVHRSLSGGRIIQSLDAQNYMTIINKKDNSILIQGAKLALSGNLLQSLTKKVLKQAIKKVIETGIGI</sequence>
<dbReference type="InterPro" id="IPR005094">
    <property type="entry name" value="Endonuclease_MobA/VirD2"/>
</dbReference>
<keyword evidence="3" id="KW-1185">Reference proteome</keyword>
<dbReference type="PATRIC" id="fig|1347342.6.peg.1938"/>
<dbReference type="HOGENOM" id="CLU_067771_1_0_10"/>
<name>T2KMG0_FORAG</name>
<gene>
    <name evidence="2" type="ORF">BN863_19360</name>
</gene>
<proteinExistence type="predicted"/>
<dbReference type="STRING" id="1347342.BN863_19360"/>
<evidence type="ECO:0000313" key="3">
    <source>
        <dbReference type="Proteomes" id="UP000016160"/>
    </source>
</evidence>
<dbReference type="RefSeq" id="WP_038529988.1">
    <property type="nucleotide sequence ID" value="NZ_HG315671.1"/>
</dbReference>
<organism evidence="2 3">
    <name type="scientific">Formosa agariphila (strain DSM 15362 / KCTC 12365 / LMG 23005 / KMM 3901 / M-2Alg 35-1)</name>
    <dbReference type="NCBI Taxonomy" id="1347342"/>
    <lineage>
        <taxon>Bacteria</taxon>
        <taxon>Pseudomonadati</taxon>
        <taxon>Bacteroidota</taxon>
        <taxon>Flavobacteriia</taxon>
        <taxon>Flavobacteriales</taxon>
        <taxon>Flavobacteriaceae</taxon>
        <taxon>Formosa</taxon>
    </lineage>
</organism>
<dbReference type="EMBL" id="HG315671">
    <property type="protein sequence ID" value="CDF79648.1"/>
    <property type="molecule type" value="Genomic_DNA"/>
</dbReference>
<dbReference type="Proteomes" id="UP000016160">
    <property type="component" value="Chromosome"/>
</dbReference>
<dbReference type="Pfam" id="PF03432">
    <property type="entry name" value="Relaxase"/>
    <property type="match status" value="1"/>
</dbReference>
<accession>T2KMG0</accession>
<evidence type="ECO:0000313" key="2">
    <source>
        <dbReference type="EMBL" id="CDF79648.1"/>
    </source>
</evidence>
<dbReference type="eggNOG" id="COG3843">
    <property type="taxonomic scope" value="Bacteria"/>
</dbReference>
<feature type="domain" description="MobA/VirD2-like nuclease" evidence="1">
    <location>
        <begin position="20"/>
        <end position="145"/>
    </location>
</feature>